<dbReference type="STRING" id="39841.SAMN05660836_00825"/>
<evidence type="ECO:0000313" key="2">
    <source>
        <dbReference type="EMBL" id="SFM60846.1"/>
    </source>
</evidence>
<keyword evidence="1" id="KW-0812">Transmembrane</keyword>
<protein>
    <submittedName>
        <fullName evidence="2">Uncharacterized protein</fullName>
    </submittedName>
</protein>
<sequence>MDLERPLMDIITGAIGIFALAIIIIVTHNLSNARIMLDVQATLQHNRYPLFVICEKDKAILLCNPSYLPEENAKKALRDMCDYLELTGINKASPEESWKIMGTFISSKWFDRKLFYIFALIRPSGVKTFYKLDNLLVSLTIESGYMPIPEDWDIKVALKRDQM</sequence>
<name>A0A1I4S8L1_9BACT</name>
<keyword evidence="1" id="KW-1133">Transmembrane helix</keyword>
<dbReference type="EMBL" id="FOUU01000002">
    <property type="protein sequence ID" value="SFM60846.1"/>
    <property type="molecule type" value="Genomic_DNA"/>
</dbReference>
<evidence type="ECO:0000256" key="1">
    <source>
        <dbReference type="SAM" id="Phobius"/>
    </source>
</evidence>
<organism evidence="2 3">
    <name type="scientific">Thermodesulforhabdus norvegica</name>
    <dbReference type="NCBI Taxonomy" id="39841"/>
    <lineage>
        <taxon>Bacteria</taxon>
        <taxon>Pseudomonadati</taxon>
        <taxon>Thermodesulfobacteriota</taxon>
        <taxon>Syntrophobacteria</taxon>
        <taxon>Syntrophobacterales</taxon>
        <taxon>Thermodesulforhabdaceae</taxon>
        <taxon>Thermodesulforhabdus</taxon>
    </lineage>
</organism>
<reference evidence="2 3" key="1">
    <citation type="submission" date="2016-10" db="EMBL/GenBank/DDBJ databases">
        <authorList>
            <person name="de Groot N.N."/>
        </authorList>
    </citation>
    <scope>NUCLEOTIDE SEQUENCE [LARGE SCALE GENOMIC DNA]</scope>
    <source>
        <strain evidence="2 3">DSM 9990</strain>
    </source>
</reference>
<accession>A0A1I4S8L1</accession>
<dbReference type="Proteomes" id="UP000199611">
    <property type="component" value="Unassembled WGS sequence"/>
</dbReference>
<keyword evidence="1" id="KW-0472">Membrane</keyword>
<gene>
    <name evidence="2" type="ORF">SAMN05660836_00825</name>
</gene>
<keyword evidence="3" id="KW-1185">Reference proteome</keyword>
<feature type="transmembrane region" description="Helical" evidence="1">
    <location>
        <begin position="6"/>
        <end position="26"/>
    </location>
</feature>
<dbReference type="OrthoDB" id="424753at2"/>
<proteinExistence type="predicted"/>
<evidence type="ECO:0000313" key="3">
    <source>
        <dbReference type="Proteomes" id="UP000199611"/>
    </source>
</evidence>
<dbReference type="AlphaFoldDB" id="A0A1I4S8L1"/>